<sequence>MYWTIFVPPNPIKDWAVVFYTMVSKDLKRIFRPNYSILSVDHNIR</sequence>
<accession>A0A4R7CZD7</accession>
<reference evidence="1 2" key="1">
    <citation type="submission" date="2019-03" db="EMBL/GenBank/DDBJ databases">
        <title>Genomic Encyclopedia of Type Strains, Phase III (KMG-III): the genomes of soil and plant-associated and newly described type strains.</title>
        <authorList>
            <person name="Whitman W."/>
        </authorList>
    </citation>
    <scope>NUCLEOTIDE SEQUENCE [LARGE SCALE GENOMIC DNA]</scope>
    <source>
        <strain evidence="1 2">CGMCC 1.12801</strain>
    </source>
</reference>
<proteinExistence type="predicted"/>
<dbReference type="AlphaFoldDB" id="A0A4R7CZD7"/>
<dbReference type="Proteomes" id="UP000294752">
    <property type="component" value="Unassembled WGS sequence"/>
</dbReference>
<protein>
    <submittedName>
        <fullName evidence="1">Uncharacterized protein</fullName>
    </submittedName>
</protein>
<organism evidence="1 2">
    <name type="scientific">Sphingobacterium paludis</name>
    <dbReference type="NCBI Taxonomy" id="1476465"/>
    <lineage>
        <taxon>Bacteria</taxon>
        <taxon>Pseudomonadati</taxon>
        <taxon>Bacteroidota</taxon>
        <taxon>Sphingobacteriia</taxon>
        <taxon>Sphingobacteriales</taxon>
        <taxon>Sphingobacteriaceae</taxon>
        <taxon>Sphingobacterium</taxon>
    </lineage>
</organism>
<evidence type="ECO:0000313" key="2">
    <source>
        <dbReference type="Proteomes" id="UP000294752"/>
    </source>
</evidence>
<comment type="caution">
    <text evidence="1">The sequence shown here is derived from an EMBL/GenBank/DDBJ whole genome shotgun (WGS) entry which is preliminary data.</text>
</comment>
<keyword evidence="2" id="KW-1185">Reference proteome</keyword>
<name>A0A4R7CZD7_9SPHI</name>
<evidence type="ECO:0000313" key="1">
    <source>
        <dbReference type="EMBL" id="TDS11906.1"/>
    </source>
</evidence>
<dbReference type="EMBL" id="SNZV01000007">
    <property type="protein sequence ID" value="TDS11906.1"/>
    <property type="molecule type" value="Genomic_DNA"/>
</dbReference>
<gene>
    <name evidence="1" type="ORF">B0I21_107258</name>
</gene>